<evidence type="ECO:0000313" key="23">
    <source>
        <dbReference type="Proteomes" id="UP001143307"/>
    </source>
</evidence>
<comment type="subcellular location">
    <subcellularLocation>
        <location evidence="3 20">Cytoplasm</location>
    </subcellularLocation>
</comment>
<keyword evidence="16 20" id="KW-0131">Cell cycle</keyword>
<evidence type="ECO:0000256" key="7">
    <source>
        <dbReference type="ARBA" id="ARBA00015188"/>
    </source>
</evidence>
<evidence type="ECO:0000256" key="17">
    <source>
        <dbReference type="ARBA" id="ARBA00023316"/>
    </source>
</evidence>
<comment type="function">
    <text evidence="2 20">Cell wall formation.</text>
</comment>
<evidence type="ECO:0000313" key="22">
    <source>
        <dbReference type="EMBL" id="MCX2973437.1"/>
    </source>
</evidence>
<feature type="active site" evidence="20">
    <location>
        <position position="332"/>
    </location>
</feature>
<evidence type="ECO:0000256" key="12">
    <source>
        <dbReference type="ARBA" id="ARBA00022857"/>
    </source>
</evidence>
<organism evidence="22 23">
    <name type="scientific">Candidatus Seongchinamella marina</name>
    <dbReference type="NCBI Taxonomy" id="2518990"/>
    <lineage>
        <taxon>Bacteria</taxon>
        <taxon>Pseudomonadati</taxon>
        <taxon>Pseudomonadota</taxon>
        <taxon>Gammaproteobacteria</taxon>
        <taxon>Cellvibrionales</taxon>
        <taxon>Halieaceae</taxon>
        <taxon>Seongchinamella</taxon>
    </lineage>
</organism>
<name>A0ABT3STX8_9GAMM</name>
<evidence type="ECO:0000256" key="18">
    <source>
        <dbReference type="ARBA" id="ARBA00031026"/>
    </source>
</evidence>
<dbReference type="InterPro" id="IPR016166">
    <property type="entry name" value="FAD-bd_PCMH"/>
</dbReference>
<dbReference type="EC" id="1.3.1.98" evidence="6 20"/>
<accession>A0ABT3STX8</accession>
<keyword evidence="11 20" id="KW-0274">FAD</keyword>
<evidence type="ECO:0000256" key="4">
    <source>
        <dbReference type="ARBA" id="ARBA00004752"/>
    </source>
</evidence>
<dbReference type="Proteomes" id="UP001143307">
    <property type="component" value="Unassembled WGS sequence"/>
</dbReference>
<dbReference type="HAMAP" id="MF_00037">
    <property type="entry name" value="MurB"/>
    <property type="match status" value="1"/>
</dbReference>
<keyword evidence="17 20" id="KW-0961">Cell wall biogenesis/degradation</keyword>
<dbReference type="PROSITE" id="PS51387">
    <property type="entry name" value="FAD_PCMH"/>
    <property type="match status" value="1"/>
</dbReference>
<dbReference type="InterPro" id="IPR036318">
    <property type="entry name" value="FAD-bd_PCMH-like_sf"/>
</dbReference>
<keyword evidence="10 20" id="KW-0285">Flavoprotein</keyword>
<dbReference type="PANTHER" id="PTHR21071:SF4">
    <property type="entry name" value="UDP-N-ACETYLENOLPYRUVOYLGLUCOSAMINE REDUCTASE"/>
    <property type="match status" value="1"/>
</dbReference>
<evidence type="ECO:0000256" key="20">
    <source>
        <dbReference type="HAMAP-Rule" id="MF_00037"/>
    </source>
</evidence>
<evidence type="ECO:0000256" key="1">
    <source>
        <dbReference type="ARBA" id="ARBA00001974"/>
    </source>
</evidence>
<evidence type="ECO:0000256" key="6">
    <source>
        <dbReference type="ARBA" id="ARBA00012518"/>
    </source>
</evidence>
<comment type="pathway">
    <text evidence="4 20">Cell wall biogenesis; peptidoglycan biosynthesis.</text>
</comment>
<evidence type="ECO:0000256" key="5">
    <source>
        <dbReference type="ARBA" id="ARBA00010485"/>
    </source>
</evidence>
<dbReference type="PANTHER" id="PTHR21071">
    <property type="entry name" value="UDP-N-ACETYLENOLPYRUVOYLGLUCOSAMINE REDUCTASE"/>
    <property type="match status" value="1"/>
</dbReference>
<comment type="caution">
    <text evidence="22">The sequence shown here is derived from an EMBL/GenBank/DDBJ whole genome shotgun (WGS) entry which is preliminary data.</text>
</comment>
<evidence type="ECO:0000256" key="10">
    <source>
        <dbReference type="ARBA" id="ARBA00022630"/>
    </source>
</evidence>
<dbReference type="EMBL" id="SHNP01000002">
    <property type="protein sequence ID" value="MCX2973437.1"/>
    <property type="molecule type" value="Genomic_DNA"/>
</dbReference>
<protein>
    <recommendedName>
        <fullName evidence="7 20">UDP-N-acetylenolpyruvoylglucosamine reductase</fullName>
        <ecNumber evidence="6 20">1.3.1.98</ecNumber>
    </recommendedName>
    <alternativeName>
        <fullName evidence="18 20">UDP-N-acetylmuramate dehydrogenase</fullName>
    </alternativeName>
</protein>
<evidence type="ECO:0000259" key="21">
    <source>
        <dbReference type="PROSITE" id="PS51387"/>
    </source>
</evidence>
<comment type="similarity">
    <text evidence="5 20">Belongs to the MurB family.</text>
</comment>
<sequence length="340" mass="37059">MLPAESLRPYNSLSLEASAAALALVDTEQELSKALDWSRAQGLAVLPLGQGSNVVIVDDLEALVVRQQGTGFKVLGESDHEVSLRVSAGQDWHSLVEKTLGQGLYGLENLALIPGTVGAAPIQNIGAYGVELDRFVRAVQAVDIETGEHLVLTRQECAFGYRDSVFKHELRDKIIITAVDLCLSREPVTAVTYPALQTELDDSGIREPTPRDVYCAVVNVRRRRLPDPAEEPNAGSFFKNPVIEQRQAEALSREFGSMPVFVQQDNRVKVPAAWLIDQIGWKGHRQNGVGVHPGHALVLVNYAGDSGKALLQLAADISASVSERFDINLEIEPRVYGLPQ</sequence>
<keyword evidence="14 20" id="KW-0573">Peptidoglycan synthesis</keyword>
<feature type="active site" description="Proton donor" evidence="20">
    <location>
        <position position="236"/>
    </location>
</feature>
<dbReference type="Pfam" id="PF02873">
    <property type="entry name" value="MurB_C"/>
    <property type="match status" value="1"/>
</dbReference>
<dbReference type="InterPro" id="IPR011601">
    <property type="entry name" value="MurB_C"/>
</dbReference>
<evidence type="ECO:0000256" key="11">
    <source>
        <dbReference type="ARBA" id="ARBA00022827"/>
    </source>
</evidence>
<keyword evidence="8 20" id="KW-0963">Cytoplasm</keyword>
<evidence type="ECO:0000256" key="9">
    <source>
        <dbReference type="ARBA" id="ARBA00022618"/>
    </source>
</evidence>
<dbReference type="Gene3D" id="3.30.465.10">
    <property type="match status" value="1"/>
</dbReference>
<reference evidence="22" key="1">
    <citation type="submission" date="2019-02" db="EMBL/GenBank/DDBJ databases">
        <authorList>
            <person name="Li S.-H."/>
        </authorList>
    </citation>
    <scope>NUCLEOTIDE SEQUENCE</scope>
    <source>
        <strain evidence="22">IMCC8485</strain>
    </source>
</reference>
<comment type="cofactor">
    <cofactor evidence="1 20">
        <name>FAD</name>
        <dbReference type="ChEBI" id="CHEBI:57692"/>
    </cofactor>
</comment>
<dbReference type="Gene3D" id="3.30.43.10">
    <property type="entry name" value="Uridine Diphospho-n-acetylenolpyruvylglucosamine Reductase, domain 2"/>
    <property type="match status" value="1"/>
</dbReference>
<dbReference type="Pfam" id="PF01565">
    <property type="entry name" value="FAD_binding_4"/>
    <property type="match status" value="1"/>
</dbReference>
<dbReference type="Gene3D" id="3.90.78.10">
    <property type="entry name" value="UDP-N-acetylenolpyruvoylglucosamine reductase, C-terminal domain"/>
    <property type="match status" value="1"/>
</dbReference>
<dbReference type="NCBIfam" id="NF000755">
    <property type="entry name" value="PRK00046.1"/>
    <property type="match status" value="1"/>
</dbReference>
<keyword evidence="12 20" id="KW-0521">NADP</keyword>
<evidence type="ECO:0000256" key="8">
    <source>
        <dbReference type="ARBA" id="ARBA00022490"/>
    </source>
</evidence>
<dbReference type="NCBIfam" id="TIGR00179">
    <property type="entry name" value="murB"/>
    <property type="match status" value="1"/>
</dbReference>
<proteinExistence type="inferred from homology"/>
<comment type="catalytic activity">
    <reaction evidence="19 20">
        <text>UDP-N-acetyl-alpha-D-muramate + NADP(+) = UDP-N-acetyl-3-O-(1-carboxyvinyl)-alpha-D-glucosamine + NADPH + H(+)</text>
        <dbReference type="Rhea" id="RHEA:12248"/>
        <dbReference type="ChEBI" id="CHEBI:15378"/>
        <dbReference type="ChEBI" id="CHEBI:57783"/>
        <dbReference type="ChEBI" id="CHEBI:58349"/>
        <dbReference type="ChEBI" id="CHEBI:68483"/>
        <dbReference type="ChEBI" id="CHEBI:70757"/>
        <dbReference type="EC" id="1.3.1.98"/>
    </reaction>
</comment>
<keyword evidence="23" id="KW-1185">Reference proteome</keyword>
<dbReference type="SUPFAM" id="SSF56194">
    <property type="entry name" value="Uridine diphospho-N-Acetylenolpyruvylglucosamine reductase, MurB, C-terminal domain"/>
    <property type="match status" value="1"/>
</dbReference>
<dbReference type="InterPro" id="IPR006094">
    <property type="entry name" value="Oxid_FAD_bind_N"/>
</dbReference>
<dbReference type="GO" id="GO:0008762">
    <property type="term" value="F:UDP-N-acetylmuramate dehydrogenase activity"/>
    <property type="evidence" value="ECO:0007669"/>
    <property type="project" value="UniProtKB-EC"/>
</dbReference>
<evidence type="ECO:0000256" key="2">
    <source>
        <dbReference type="ARBA" id="ARBA00003921"/>
    </source>
</evidence>
<dbReference type="SUPFAM" id="SSF56176">
    <property type="entry name" value="FAD-binding/transporter-associated domain-like"/>
    <property type="match status" value="1"/>
</dbReference>
<keyword evidence="9 20" id="KW-0132">Cell division</keyword>
<gene>
    <name evidence="20" type="primary">murB</name>
    <name evidence="22" type="ORF">EYC87_07545</name>
</gene>
<keyword evidence="13 20" id="KW-0133">Cell shape</keyword>
<evidence type="ECO:0000256" key="14">
    <source>
        <dbReference type="ARBA" id="ARBA00022984"/>
    </source>
</evidence>
<evidence type="ECO:0000256" key="13">
    <source>
        <dbReference type="ARBA" id="ARBA00022960"/>
    </source>
</evidence>
<evidence type="ECO:0000256" key="15">
    <source>
        <dbReference type="ARBA" id="ARBA00023002"/>
    </source>
</evidence>
<evidence type="ECO:0000256" key="16">
    <source>
        <dbReference type="ARBA" id="ARBA00023306"/>
    </source>
</evidence>
<keyword evidence="15 20" id="KW-0560">Oxidoreductase</keyword>
<evidence type="ECO:0000256" key="3">
    <source>
        <dbReference type="ARBA" id="ARBA00004496"/>
    </source>
</evidence>
<feature type="domain" description="FAD-binding PCMH-type" evidence="21">
    <location>
        <begin position="15"/>
        <end position="186"/>
    </location>
</feature>
<dbReference type="InterPro" id="IPR036635">
    <property type="entry name" value="MurB_C_sf"/>
</dbReference>
<dbReference type="InterPro" id="IPR003170">
    <property type="entry name" value="MurB"/>
</dbReference>
<evidence type="ECO:0000256" key="19">
    <source>
        <dbReference type="ARBA" id="ARBA00048914"/>
    </source>
</evidence>
<feature type="active site" evidence="20">
    <location>
        <position position="162"/>
    </location>
</feature>
<dbReference type="InterPro" id="IPR016167">
    <property type="entry name" value="FAD-bd_PCMH_sub1"/>
</dbReference>
<dbReference type="InterPro" id="IPR016169">
    <property type="entry name" value="FAD-bd_PCMH_sub2"/>
</dbReference>